<dbReference type="GO" id="GO:0004386">
    <property type="term" value="F:helicase activity"/>
    <property type="evidence" value="ECO:0007669"/>
    <property type="project" value="UniProtKB-KW"/>
</dbReference>
<name>A0ABN7ADL4_9HEMI</name>
<dbReference type="PROSITE" id="PS51192">
    <property type="entry name" value="HELICASE_ATP_BIND_1"/>
    <property type="match status" value="1"/>
</dbReference>
<dbReference type="InterPro" id="IPR042035">
    <property type="entry name" value="DEAH_win-hel_dom"/>
</dbReference>
<dbReference type="InterPro" id="IPR001650">
    <property type="entry name" value="Helicase_C-like"/>
</dbReference>
<keyword evidence="11" id="KW-1185">Reference proteome</keyword>
<dbReference type="CDD" id="cd18791">
    <property type="entry name" value="SF2_C_RHA"/>
    <property type="match status" value="1"/>
</dbReference>
<dbReference type="InterPro" id="IPR011545">
    <property type="entry name" value="DEAD/DEAH_box_helicase_dom"/>
</dbReference>
<feature type="domain" description="Helicase ATP-binding" evidence="8">
    <location>
        <begin position="241"/>
        <end position="405"/>
    </location>
</feature>
<feature type="compositionally biased region" description="Basic and acidic residues" evidence="7">
    <location>
        <begin position="205"/>
        <end position="224"/>
    </location>
</feature>
<reference evidence="10 11" key="1">
    <citation type="submission" date="2023-09" db="EMBL/GenBank/DDBJ databases">
        <title>Nesidiocoris tenuis whole genome shotgun sequence.</title>
        <authorList>
            <person name="Shibata T."/>
            <person name="Shimoda M."/>
            <person name="Kobayashi T."/>
            <person name="Uehara T."/>
        </authorList>
    </citation>
    <scope>NUCLEOTIDE SEQUENCE [LARGE SCALE GENOMIC DNA]</scope>
    <source>
        <strain evidence="10 11">Japan</strain>
    </source>
</reference>
<evidence type="ECO:0000256" key="6">
    <source>
        <dbReference type="SAM" id="Coils"/>
    </source>
</evidence>
<dbReference type="Gene3D" id="1.10.10.2130">
    <property type="entry name" value="DEAH helicase family, winged-helix domain"/>
    <property type="match status" value="1"/>
</dbReference>
<accession>A0ABN7ADL4</accession>
<evidence type="ECO:0000256" key="3">
    <source>
        <dbReference type="ARBA" id="ARBA00022801"/>
    </source>
</evidence>
<dbReference type="Pfam" id="PF04408">
    <property type="entry name" value="WHD_HA2"/>
    <property type="match status" value="1"/>
</dbReference>
<sequence length="665" mass="76287">MSSDSGSSDEDRRARDEFAARLRKRDKEKTRNIATSSDKKAFEEAAKRLKLDAENQEKLIPRLRIESRRKYLEKRKEDKVQELEADILDDEYLFADEELTEREKKERSHKRKLLELAKEHEKARELERVQRYHMPRDVKDSVNEYEEVDDREKKPNYEQKKWEEEQMSSAVFRFGAKNKESQDREYDLVLDSQIDFIRALSMPGTKEKPEERPMTEKQKKRMTIEETQKSLPVYKFKDDLIAAIQAHQVLIIEGETGSGKTTQIPQYLYQAGFTKDNKKIGCTQPRRVAAMSVAARVAEEMNVKLGNEVGYSIRFEDCTSERTVIKYMTDGTLHREFLSEPDLLSYSVMMIDEAHERTLHTDILFGLVKDIARFRPDLKLLISSATLDAEKFSSFFDDAPIFRIPGRRFPVDIYYTKAPEADYIDACVVSILQIHATQPLGDILVFLTGQEEIETCQEILSDRVRRLGTRVKELLILPVYANLPSDLQAKIFEPTPPGARKVVLATNIAETSLTIDNIIYVIDPGFCKQNNFNSRTGMESLVVVPVSKASANQRAGRAGRVAAGKCFRLYTAWAYKHELEDNTVPEIQRVNLGNVVLMLKALGINDLVHFDFLDPPPHETLVLALEQLYALGALNHHGELTKLGRRMAEFPLDPMMGKMLLASEK</sequence>
<dbReference type="InterPro" id="IPR048333">
    <property type="entry name" value="HA2_WH"/>
</dbReference>
<dbReference type="SUPFAM" id="SSF52540">
    <property type="entry name" value="P-loop containing nucleoside triphosphate hydrolases"/>
    <property type="match status" value="1"/>
</dbReference>
<keyword evidence="2" id="KW-0547">Nucleotide-binding</keyword>
<evidence type="ECO:0000256" key="1">
    <source>
        <dbReference type="ARBA" id="ARBA00022664"/>
    </source>
</evidence>
<evidence type="ECO:0000313" key="11">
    <source>
        <dbReference type="Proteomes" id="UP001307889"/>
    </source>
</evidence>
<evidence type="ECO:0000256" key="2">
    <source>
        <dbReference type="ARBA" id="ARBA00022741"/>
    </source>
</evidence>
<dbReference type="PANTHER" id="PTHR18934">
    <property type="entry name" value="ATP-DEPENDENT RNA HELICASE"/>
    <property type="match status" value="1"/>
</dbReference>
<dbReference type="SMART" id="SM00490">
    <property type="entry name" value="HELICc"/>
    <property type="match status" value="1"/>
</dbReference>
<comment type="catalytic activity">
    <reaction evidence="5">
        <text>ATP + H2O = ADP + phosphate + H(+)</text>
        <dbReference type="Rhea" id="RHEA:13065"/>
        <dbReference type="ChEBI" id="CHEBI:15377"/>
        <dbReference type="ChEBI" id="CHEBI:15378"/>
        <dbReference type="ChEBI" id="CHEBI:30616"/>
        <dbReference type="ChEBI" id="CHEBI:43474"/>
        <dbReference type="ChEBI" id="CHEBI:456216"/>
        <dbReference type="EC" id="3.6.4.13"/>
    </reaction>
</comment>
<proteinExistence type="predicted"/>
<feature type="compositionally biased region" description="Basic and acidic residues" evidence="7">
    <location>
        <begin position="9"/>
        <end position="39"/>
    </location>
</feature>
<dbReference type="Proteomes" id="UP001307889">
    <property type="component" value="Chromosome 1"/>
</dbReference>
<keyword evidence="10" id="KW-0347">Helicase</keyword>
<feature type="region of interest" description="Disordered" evidence="7">
    <location>
        <begin position="204"/>
        <end position="224"/>
    </location>
</feature>
<feature type="domain" description="Helicase C-terminal" evidence="9">
    <location>
        <begin position="430"/>
        <end position="603"/>
    </location>
</feature>
<feature type="coiled-coil region" evidence="6">
    <location>
        <begin position="39"/>
        <end position="66"/>
    </location>
</feature>
<organism evidence="10 11">
    <name type="scientific">Nesidiocoris tenuis</name>
    <dbReference type="NCBI Taxonomy" id="355587"/>
    <lineage>
        <taxon>Eukaryota</taxon>
        <taxon>Metazoa</taxon>
        <taxon>Ecdysozoa</taxon>
        <taxon>Arthropoda</taxon>
        <taxon>Hexapoda</taxon>
        <taxon>Insecta</taxon>
        <taxon>Pterygota</taxon>
        <taxon>Neoptera</taxon>
        <taxon>Paraneoptera</taxon>
        <taxon>Hemiptera</taxon>
        <taxon>Heteroptera</taxon>
        <taxon>Panheteroptera</taxon>
        <taxon>Cimicomorpha</taxon>
        <taxon>Miridae</taxon>
        <taxon>Dicyphina</taxon>
        <taxon>Nesidiocoris</taxon>
    </lineage>
</organism>
<gene>
    <name evidence="10" type="ORF">NTJ_02071</name>
</gene>
<dbReference type="EMBL" id="AP028909">
    <property type="protein sequence ID" value="BES89264.1"/>
    <property type="molecule type" value="Genomic_DNA"/>
</dbReference>
<evidence type="ECO:0000259" key="8">
    <source>
        <dbReference type="PROSITE" id="PS51192"/>
    </source>
</evidence>
<evidence type="ECO:0000256" key="5">
    <source>
        <dbReference type="ARBA" id="ARBA00047984"/>
    </source>
</evidence>
<keyword evidence="3" id="KW-0378">Hydrolase</keyword>
<dbReference type="InterPro" id="IPR014001">
    <property type="entry name" value="Helicase_ATP-bd"/>
</dbReference>
<protein>
    <submittedName>
        <fullName evidence="10">ATP-dependent RNA helicase</fullName>
    </submittedName>
</protein>
<dbReference type="PROSITE" id="PS00690">
    <property type="entry name" value="DEAH_ATP_HELICASE"/>
    <property type="match status" value="1"/>
</dbReference>
<keyword evidence="4" id="KW-0067">ATP-binding</keyword>
<dbReference type="InterPro" id="IPR027417">
    <property type="entry name" value="P-loop_NTPase"/>
</dbReference>
<dbReference type="CDD" id="cd17974">
    <property type="entry name" value="DEXHc_DHX16"/>
    <property type="match status" value="1"/>
</dbReference>
<evidence type="ECO:0000256" key="4">
    <source>
        <dbReference type="ARBA" id="ARBA00022840"/>
    </source>
</evidence>
<keyword evidence="6" id="KW-0175">Coiled coil</keyword>
<dbReference type="PROSITE" id="PS51194">
    <property type="entry name" value="HELICASE_CTER"/>
    <property type="match status" value="1"/>
</dbReference>
<dbReference type="Pfam" id="PF00270">
    <property type="entry name" value="DEAD"/>
    <property type="match status" value="1"/>
</dbReference>
<dbReference type="SMART" id="SM00487">
    <property type="entry name" value="DEXDc"/>
    <property type="match status" value="1"/>
</dbReference>
<dbReference type="Gene3D" id="3.40.50.300">
    <property type="entry name" value="P-loop containing nucleotide triphosphate hydrolases"/>
    <property type="match status" value="2"/>
</dbReference>
<evidence type="ECO:0000259" key="9">
    <source>
        <dbReference type="PROSITE" id="PS51194"/>
    </source>
</evidence>
<evidence type="ECO:0000256" key="7">
    <source>
        <dbReference type="SAM" id="MobiDB-lite"/>
    </source>
</evidence>
<feature type="region of interest" description="Disordered" evidence="7">
    <location>
        <begin position="1"/>
        <end position="39"/>
    </location>
</feature>
<keyword evidence="1" id="KW-0507">mRNA processing</keyword>
<dbReference type="InterPro" id="IPR002464">
    <property type="entry name" value="DNA/RNA_helicase_DEAH_CS"/>
</dbReference>
<evidence type="ECO:0000313" key="10">
    <source>
        <dbReference type="EMBL" id="BES89264.1"/>
    </source>
</evidence>
<dbReference type="PANTHER" id="PTHR18934:SF83">
    <property type="entry name" value="PRE-MRNA-SPLICING FACTOR ATP-DEPENDENT RNA HELICASE DHX16"/>
    <property type="match status" value="1"/>
</dbReference>
<dbReference type="Pfam" id="PF00271">
    <property type="entry name" value="Helicase_C"/>
    <property type="match status" value="1"/>
</dbReference>